<feature type="domain" description="Mandelate racemase/muconate lactonizing enzyme C-terminal" evidence="3">
    <location>
        <begin position="141"/>
        <end position="238"/>
    </location>
</feature>
<dbReference type="Gene3D" id="3.20.20.120">
    <property type="entry name" value="Enolase-like C-terminal domain"/>
    <property type="match status" value="1"/>
</dbReference>
<comment type="similarity">
    <text evidence="1">Belongs to the mandelate racemase/muconate lactonizing enzyme family.</text>
</comment>
<dbReference type="InterPro" id="IPR018110">
    <property type="entry name" value="Mandel_Rmase/mucon_lact_enz_CS"/>
</dbReference>
<keyword evidence="2" id="KW-0479">Metal-binding</keyword>
<gene>
    <name evidence="4" type="ORF">EDC52_106103</name>
</gene>
<dbReference type="AlphaFoldDB" id="A0A4R3YS30"/>
<dbReference type="Gene3D" id="3.30.390.10">
    <property type="entry name" value="Enolase-like, N-terminal domain"/>
    <property type="match status" value="1"/>
</dbReference>
<dbReference type="RefSeq" id="WP_131865860.1">
    <property type="nucleotide sequence ID" value="NZ_SMCR01000006.1"/>
</dbReference>
<evidence type="ECO:0000259" key="3">
    <source>
        <dbReference type="SMART" id="SM00922"/>
    </source>
</evidence>
<dbReference type="PANTHER" id="PTHR48080:SF3">
    <property type="entry name" value="ENOLASE SUPERFAMILY MEMBER DDB_G0284701"/>
    <property type="match status" value="1"/>
</dbReference>
<dbReference type="EMBL" id="SMCR01000006">
    <property type="protein sequence ID" value="TCV95172.1"/>
    <property type="molecule type" value="Genomic_DNA"/>
</dbReference>
<reference evidence="4 5" key="1">
    <citation type="submission" date="2019-03" db="EMBL/GenBank/DDBJ databases">
        <title>Genomic Encyclopedia of Type Strains, Phase IV (KMG-IV): sequencing the most valuable type-strain genomes for metagenomic binning, comparative biology and taxonomic classification.</title>
        <authorList>
            <person name="Goeker M."/>
        </authorList>
    </citation>
    <scope>NUCLEOTIDE SEQUENCE [LARGE SCALE GENOMIC DNA]</scope>
    <source>
        <strain evidence="4 5">DSM 19580</strain>
    </source>
</reference>
<name>A0A4R3YS30_9GAMM</name>
<dbReference type="GO" id="GO:0009063">
    <property type="term" value="P:amino acid catabolic process"/>
    <property type="evidence" value="ECO:0007669"/>
    <property type="project" value="InterPro"/>
</dbReference>
<organism evidence="4 5">
    <name type="scientific">Biostraticola tofi</name>
    <dbReference type="NCBI Taxonomy" id="466109"/>
    <lineage>
        <taxon>Bacteria</taxon>
        <taxon>Pseudomonadati</taxon>
        <taxon>Pseudomonadota</taxon>
        <taxon>Gammaproteobacteria</taxon>
        <taxon>Enterobacterales</taxon>
        <taxon>Bruguierivoracaceae</taxon>
        <taxon>Biostraticola</taxon>
    </lineage>
</organism>
<dbReference type="InterPro" id="IPR029065">
    <property type="entry name" value="Enolase_C-like"/>
</dbReference>
<dbReference type="PROSITE" id="PS00909">
    <property type="entry name" value="MR_MLE_2"/>
    <property type="match status" value="1"/>
</dbReference>
<dbReference type="InterPro" id="IPR036849">
    <property type="entry name" value="Enolase-like_C_sf"/>
</dbReference>
<dbReference type="SMART" id="SM00922">
    <property type="entry name" value="MR_MLE"/>
    <property type="match status" value="1"/>
</dbReference>
<accession>A0A4R3YS30</accession>
<sequence length="365" mass="39349">MKVSLYRASLHYPHLQLHTASSGSIGALEELYLQLDDGRFQGLGEVRVNIAYLNGYQAALVQDNVVKALRQLDWHQPPDRLLATLHQAGSTVLPPTRMLIDIALHDLIARRQGVSVAALLGATSLSAVGHSTNQTLFWSPLPQMLSQATDYVERGFTRLKVRLGVASFAEDERRIAALRQRFGHHISLSADANGQWSSAEALSNLRRLGRYELSYLEQPIADSQAAAYPALARLSPVPLMLDESMSNTEDLERILAEEGKLMAHLKLVKMGGIAPTLAAARRLSAAGISFMVGQMNEGAAATAAALQVACAARPAYAELYGADGLADDPVSGLCYHQGLVSCQPTSGLGVAFSPARAELLQEFIQ</sequence>
<dbReference type="InterPro" id="IPR034593">
    <property type="entry name" value="DgoD-like"/>
</dbReference>
<protein>
    <submittedName>
        <fullName evidence="4">L-alanine-DL-glutamate epimerase-like enolase superfamily enzyme</fullName>
    </submittedName>
</protein>
<dbReference type="Pfam" id="PF13378">
    <property type="entry name" value="MR_MLE_C"/>
    <property type="match status" value="1"/>
</dbReference>
<dbReference type="SUPFAM" id="SSF51604">
    <property type="entry name" value="Enolase C-terminal domain-like"/>
    <property type="match status" value="1"/>
</dbReference>
<keyword evidence="5" id="KW-1185">Reference proteome</keyword>
<dbReference type="InterPro" id="IPR013342">
    <property type="entry name" value="Mandelate_racemase_C"/>
</dbReference>
<dbReference type="PANTHER" id="PTHR48080">
    <property type="entry name" value="D-GALACTONATE DEHYDRATASE-RELATED"/>
    <property type="match status" value="1"/>
</dbReference>
<dbReference type="Proteomes" id="UP000295719">
    <property type="component" value="Unassembled WGS sequence"/>
</dbReference>
<dbReference type="OrthoDB" id="9802699at2"/>
<evidence type="ECO:0000313" key="5">
    <source>
        <dbReference type="Proteomes" id="UP000295719"/>
    </source>
</evidence>
<proteinExistence type="inferred from homology"/>
<comment type="caution">
    <text evidence="4">The sequence shown here is derived from an EMBL/GenBank/DDBJ whole genome shotgun (WGS) entry which is preliminary data.</text>
</comment>
<dbReference type="GO" id="GO:0046872">
    <property type="term" value="F:metal ion binding"/>
    <property type="evidence" value="ECO:0007669"/>
    <property type="project" value="UniProtKB-KW"/>
</dbReference>
<dbReference type="InterPro" id="IPR029017">
    <property type="entry name" value="Enolase-like_N"/>
</dbReference>
<evidence type="ECO:0000256" key="2">
    <source>
        <dbReference type="ARBA" id="ARBA00022723"/>
    </source>
</evidence>
<dbReference type="SFLD" id="SFLDS00001">
    <property type="entry name" value="Enolase"/>
    <property type="match status" value="1"/>
</dbReference>
<evidence type="ECO:0000313" key="4">
    <source>
        <dbReference type="EMBL" id="TCV95172.1"/>
    </source>
</evidence>
<dbReference type="SUPFAM" id="SSF54826">
    <property type="entry name" value="Enolase N-terminal domain-like"/>
    <property type="match status" value="1"/>
</dbReference>
<evidence type="ECO:0000256" key="1">
    <source>
        <dbReference type="ARBA" id="ARBA00008031"/>
    </source>
</evidence>